<keyword evidence="3" id="KW-0732">Signal</keyword>
<dbReference type="EMBL" id="JBEPSM010000001">
    <property type="protein sequence ID" value="MET4632826.1"/>
    <property type="molecule type" value="Genomic_DNA"/>
</dbReference>
<evidence type="ECO:0000256" key="3">
    <source>
        <dbReference type="ARBA" id="ARBA00022729"/>
    </source>
</evidence>
<organism evidence="5 6">
    <name type="scientific">Kaistia defluvii</name>
    <dbReference type="NCBI Taxonomy" id="410841"/>
    <lineage>
        <taxon>Bacteria</taxon>
        <taxon>Pseudomonadati</taxon>
        <taxon>Pseudomonadota</taxon>
        <taxon>Alphaproteobacteria</taxon>
        <taxon>Hyphomicrobiales</taxon>
        <taxon>Kaistiaceae</taxon>
        <taxon>Kaistia</taxon>
    </lineage>
</organism>
<feature type="domain" description="Solute-binding protein family 5" evidence="4">
    <location>
        <begin position="113"/>
        <end position="521"/>
    </location>
</feature>
<dbReference type="PANTHER" id="PTHR30290">
    <property type="entry name" value="PERIPLASMIC BINDING COMPONENT OF ABC TRANSPORTER"/>
    <property type="match status" value="1"/>
</dbReference>
<evidence type="ECO:0000313" key="6">
    <source>
        <dbReference type="Proteomes" id="UP001549321"/>
    </source>
</evidence>
<comment type="subcellular location">
    <subcellularLocation>
        <location evidence="1">Periplasm</location>
    </subcellularLocation>
</comment>
<dbReference type="Gene3D" id="3.40.190.10">
    <property type="entry name" value="Periplasmic binding protein-like II"/>
    <property type="match status" value="1"/>
</dbReference>
<comment type="similarity">
    <text evidence="2">Belongs to the bacterial solute-binding protein 5 family.</text>
</comment>
<dbReference type="PANTHER" id="PTHR30290:SF64">
    <property type="entry name" value="ABC TRANSPORTER PERIPLASMIC BINDING PROTEIN"/>
    <property type="match status" value="1"/>
</dbReference>
<evidence type="ECO:0000259" key="4">
    <source>
        <dbReference type="Pfam" id="PF00496"/>
    </source>
</evidence>
<dbReference type="Proteomes" id="UP001549321">
    <property type="component" value="Unassembled WGS sequence"/>
</dbReference>
<dbReference type="InterPro" id="IPR039424">
    <property type="entry name" value="SBP_5"/>
</dbReference>
<comment type="caution">
    <text evidence="5">The sequence shown here is derived from an EMBL/GenBank/DDBJ whole genome shotgun (WGS) entry which is preliminary data.</text>
</comment>
<dbReference type="InterPro" id="IPR030678">
    <property type="entry name" value="Peptide/Ni-bd"/>
</dbReference>
<evidence type="ECO:0000256" key="1">
    <source>
        <dbReference type="ARBA" id="ARBA00004418"/>
    </source>
</evidence>
<reference evidence="5 6" key="1">
    <citation type="submission" date="2024-06" db="EMBL/GenBank/DDBJ databases">
        <title>Sorghum-associated microbial communities from plants grown in Nebraska, USA.</title>
        <authorList>
            <person name="Schachtman D."/>
        </authorList>
    </citation>
    <scope>NUCLEOTIDE SEQUENCE [LARGE SCALE GENOMIC DNA]</scope>
    <source>
        <strain evidence="5 6">3207</strain>
    </source>
</reference>
<sequence>MPIGTLWPKAAILAFAVFATLPYAGTALAEPRHGLAMHGEPKLPADFDHLPYADPAAPKGGRITYAFVGSYDSLNPFIVKGDGTTPRGIWDVSLGNNVFEALMTRNRDEAFTLYGLLAESVEVPDDRSSITFNLNPKARFSDGQPVTPEDVIFTLELLREKGRPNYRSWYSKVKTVEKVGEHGVHMTFADGADRELPLLIGLMPILPKHATDAENFDRSTLKPSIGSGPYVMGEIKPGERFTLKRDPNYWGKDLPIKRGFDNFDEIRIDYYRSRSSMFEAFKKGLYDVNPEADPATWRNGYDFPAVTDGRVVKESFETGVPKGMLGFAMNTRRPIFEDVRVRKALASLLDFEWLDKNLFFGVYQRNASYFEGSELSSIGIPASDKEKALLAKFPDAVEPDVLDGTYRPAKSDGTGGDRKLLRTALDLLKSAGYELKGNTLINTATGQPLTFELLLMDREQERVGLAYARTLARVGIKANVRTVDSAQYQRRVQEFDYDMIMTSWGASLSPGNEQNFRWASSQADLPGSYNFVGAKSPAIDALLKDILSAEKREDFIESVRALDRVLISQHYVVPLYYLPEQWVARWTRVGHPEKQAIAGYTYPTWYQTPAK</sequence>
<dbReference type="InterPro" id="IPR000914">
    <property type="entry name" value="SBP_5_dom"/>
</dbReference>
<protein>
    <submittedName>
        <fullName evidence="5">Peptide/nickel transport system substrate-binding protein</fullName>
    </submittedName>
</protein>
<dbReference type="CDD" id="cd08497">
    <property type="entry name" value="MbnE-like"/>
    <property type="match status" value="1"/>
</dbReference>
<dbReference type="Gene3D" id="3.10.105.10">
    <property type="entry name" value="Dipeptide-binding Protein, Domain 3"/>
    <property type="match status" value="1"/>
</dbReference>
<evidence type="ECO:0000313" key="5">
    <source>
        <dbReference type="EMBL" id="MET4632826.1"/>
    </source>
</evidence>
<proteinExistence type="inferred from homology"/>
<dbReference type="SUPFAM" id="SSF53850">
    <property type="entry name" value="Periplasmic binding protein-like II"/>
    <property type="match status" value="1"/>
</dbReference>
<gene>
    <name evidence="5" type="ORF">ABIE08_000739</name>
</gene>
<accession>A0ABV2QUX0</accession>
<dbReference type="Pfam" id="PF00496">
    <property type="entry name" value="SBP_bac_5"/>
    <property type="match status" value="1"/>
</dbReference>
<dbReference type="PIRSF" id="PIRSF002741">
    <property type="entry name" value="MppA"/>
    <property type="match status" value="1"/>
</dbReference>
<keyword evidence="6" id="KW-1185">Reference proteome</keyword>
<name>A0ABV2QUX0_9HYPH</name>
<evidence type="ECO:0000256" key="2">
    <source>
        <dbReference type="ARBA" id="ARBA00005695"/>
    </source>
</evidence>